<keyword evidence="4 5" id="KW-0472">Membrane</keyword>
<evidence type="ECO:0000256" key="4">
    <source>
        <dbReference type="ARBA" id="ARBA00023136"/>
    </source>
</evidence>
<protein>
    <recommendedName>
        <fullName evidence="6">NfeD-like C-terminal domain-containing protein</fullName>
    </recommendedName>
</protein>
<reference evidence="8" key="1">
    <citation type="journal article" date="2019" name="Int. J. Syst. Evol. Microbiol.">
        <title>The Global Catalogue of Microorganisms (GCM) 10K type strain sequencing project: providing services to taxonomists for standard genome sequencing and annotation.</title>
        <authorList>
            <consortium name="The Broad Institute Genomics Platform"/>
            <consortium name="The Broad Institute Genome Sequencing Center for Infectious Disease"/>
            <person name="Wu L."/>
            <person name="Ma J."/>
        </authorList>
    </citation>
    <scope>NUCLEOTIDE SEQUENCE [LARGE SCALE GENOMIC DNA]</scope>
    <source>
        <strain evidence="8">CCM 7282</strain>
    </source>
</reference>
<feature type="domain" description="NfeD-like C-terminal" evidence="6">
    <location>
        <begin position="153"/>
        <end position="207"/>
    </location>
</feature>
<comment type="caution">
    <text evidence="7">The sequence shown here is derived from an EMBL/GenBank/DDBJ whole genome shotgun (WGS) entry which is preliminary data.</text>
</comment>
<feature type="transmembrane region" description="Helical" evidence="5">
    <location>
        <begin position="101"/>
        <end position="120"/>
    </location>
</feature>
<evidence type="ECO:0000256" key="2">
    <source>
        <dbReference type="ARBA" id="ARBA00022692"/>
    </source>
</evidence>
<gene>
    <name evidence="7" type="ORF">GCM10007216_23250</name>
</gene>
<proteinExistence type="predicted"/>
<feature type="transmembrane region" description="Helical" evidence="5">
    <location>
        <begin position="77"/>
        <end position="95"/>
    </location>
</feature>
<accession>A0ABQ1P6P1</accession>
<feature type="transmembrane region" description="Helical" evidence="5">
    <location>
        <begin position="53"/>
        <end position="70"/>
    </location>
</feature>
<dbReference type="RefSeq" id="WP_062446760.1">
    <property type="nucleotide sequence ID" value="NZ_BMCJ01000004.1"/>
</dbReference>
<dbReference type="Pfam" id="PF01957">
    <property type="entry name" value="NfeD"/>
    <property type="match status" value="1"/>
</dbReference>
<keyword evidence="2 5" id="KW-0812">Transmembrane</keyword>
<dbReference type="Proteomes" id="UP000619534">
    <property type="component" value="Unassembled WGS sequence"/>
</dbReference>
<dbReference type="InterPro" id="IPR052165">
    <property type="entry name" value="Membrane_assoc_protease"/>
</dbReference>
<name>A0ABQ1P6P1_9BACI</name>
<sequence length="214" mass="23508">MGILQYDWVSFVITFLGTLFLIGELLVNARGIFGIVGLGFITVYFYSFLSPSMFIIMMFIYLIGLILIIIDGKLINDGTLATIGGVCMIIAVGFSSPNWVAGLYGIIGVILGSASSLFFLKAFKRRDMWSKITLIDQLSTEAGYNTMNETYRNLLNEEGIAQTDMRPVGTINIDGKNYSAVSNGQWIERGASIIVEAVDGTKILVAKKINEEKT</sequence>
<dbReference type="InterPro" id="IPR002810">
    <property type="entry name" value="NfeD-like_C"/>
</dbReference>
<dbReference type="InterPro" id="IPR012340">
    <property type="entry name" value="NA-bd_OB-fold"/>
</dbReference>
<evidence type="ECO:0000256" key="3">
    <source>
        <dbReference type="ARBA" id="ARBA00022989"/>
    </source>
</evidence>
<evidence type="ECO:0000313" key="8">
    <source>
        <dbReference type="Proteomes" id="UP000619534"/>
    </source>
</evidence>
<evidence type="ECO:0000259" key="6">
    <source>
        <dbReference type="Pfam" id="PF01957"/>
    </source>
</evidence>
<evidence type="ECO:0000256" key="1">
    <source>
        <dbReference type="ARBA" id="ARBA00004141"/>
    </source>
</evidence>
<feature type="transmembrane region" description="Helical" evidence="5">
    <location>
        <begin position="29"/>
        <end position="47"/>
    </location>
</feature>
<organism evidence="7 8">
    <name type="scientific">Thalassobacillus devorans</name>
    <dbReference type="NCBI Taxonomy" id="279813"/>
    <lineage>
        <taxon>Bacteria</taxon>
        <taxon>Bacillati</taxon>
        <taxon>Bacillota</taxon>
        <taxon>Bacilli</taxon>
        <taxon>Bacillales</taxon>
        <taxon>Bacillaceae</taxon>
        <taxon>Thalassobacillus</taxon>
    </lineage>
</organism>
<evidence type="ECO:0000256" key="5">
    <source>
        <dbReference type="SAM" id="Phobius"/>
    </source>
</evidence>
<dbReference type="EMBL" id="BMCJ01000004">
    <property type="protein sequence ID" value="GGC91872.1"/>
    <property type="molecule type" value="Genomic_DNA"/>
</dbReference>
<dbReference type="SUPFAM" id="SSF141322">
    <property type="entry name" value="NfeD domain-like"/>
    <property type="match status" value="1"/>
</dbReference>
<evidence type="ECO:0000313" key="7">
    <source>
        <dbReference type="EMBL" id="GGC91872.1"/>
    </source>
</evidence>
<dbReference type="PANTHER" id="PTHR33507">
    <property type="entry name" value="INNER MEMBRANE PROTEIN YBBJ"/>
    <property type="match status" value="1"/>
</dbReference>
<feature type="transmembrane region" description="Helical" evidence="5">
    <location>
        <begin position="6"/>
        <end position="22"/>
    </location>
</feature>
<dbReference type="PANTHER" id="PTHR33507:SF3">
    <property type="entry name" value="INNER MEMBRANE PROTEIN YBBJ"/>
    <property type="match status" value="1"/>
</dbReference>
<dbReference type="Gene3D" id="2.40.50.140">
    <property type="entry name" value="Nucleic acid-binding proteins"/>
    <property type="match status" value="1"/>
</dbReference>
<keyword evidence="8" id="KW-1185">Reference proteome</keyword>
<keyword evidence="3 5" id="KW-1133">Transmembrane helix</keyword>
<comment type="subcellular location">
    <subcellularLocation>
        <location evidence="1">Membrane</location>
        <topology evidence="1">Multi-pass membrane protein</topology>
    </subcellularLocation>
</comment>